<protein>
    <recommendedName>
        <fullName evidence="3">Transposase</fullName>
    </recommendedName>
</protein>
<dbReference type="EMBL" id="AALD02000026">
    <property type="protein sequence ID" value="EEQ09985.1"/>
    <property type="molecule type" value="Genomic_DNA"/>
</dbReference>
<keyword evidence="2" id="KW-1185">Reference proteome</keyword>
<comment type="caution">
    <text evidence="1">The sequence shown here is derived from an EMBL/GenBank/DDBJ whole genome shotgun (WGS) entry which is preliminary data.</text>
</comment>
<evidence type="ECO:0008006" key="3">
    <source>
        <dbReference type="Google" id="ProtNLM"/>
    </source>
</evidence>
<name>A0ABP2EG07_YERMW</name>
<proteinExistence type="predicted"/>
<evidence type="ECO:0000313" key="1">
    <source>
        <dbReference type="EMBL" id="EEQ09985.1"/>
    </source>
</evidence>
<evidence type="ECO:0000313" key="2">
    <source>
        <dbReference type="Proteomes" id="UP000003027"/>
    </source>
</evidence>
<accession>A0ABP2EG07</accession>
<sequence>MAANTALILSRQHDLIRGNKKGSRYGSLAFITMLNLWHRVLMAT</sequence>
<gene>
    <name evidence="1" type="ORF">ymoll0001_28160</name>
</gene>
<reference evidence="1" key="1">
    <citation type="submission" date="2008-12" db="EMBL/GenBank/DDBJ databases">
        <title>Annotation of the Yersinia mollaretii ATCC 43969 genome.</title>
        <authorList>
            <person name="Read T.D."/>
            <person name="Akmal A."/>
            <person name="Bishop-Lilly K."/>
            <person name="Chen P.E."/>
            <person name="Cook C."/>
            <person name="Kiley M.P."/>
            <person name="Lentz S."/>
            <person name="Mateczun A."/>
            <person name="Nagarajan N."/>
            <person name="Nolan N."/>
            <person name="Osborne B.I."/>
            <person name="Pop M."/>
            <person name="Sozhamannan S."/>
            <person name="Stewart A.C."/>
            <person name="Sulakvelidze A."/>
            <person name="Thomason B."/>
            <person name="Willner K."/>
            <person name="Zwick M.E."/>
        </authorList>
    </citation>
    <scope>NUCLEOTIDE SEQUENCE [LARGE SCALE GENOMIC DNA]</scope>
    <source>
        <strain evidence="1">ATCC 43969</strain>
    </source>
</reference>
<dbReference type="Proteomes" id="UP000003027">
    <property type="component" value="Unassembled WGS sequence"/>
</dbReference>
<organism evidence="1 2">
    <name type="scientific">Yersinia mollaretii (strain ATCC 43969 / DSM 18520 / CIP 103324 / CNY 7263 / WAIP 204)</name>
    <dbReference type="NCBI Taxonomy" id="349967"/>
    <lineage>
        <taxon>Bacteria</taxon>
        <taxon>Pseudomonadati</taxon>
        <taxon>Pseudomonadota</taxon>
        <taxon>Gammaproteobacteria</taxon>
        <taxon>Enterobacterales</taxon>
        <taxon>Yersiniaceae</taxon>
        <taxon>Yersinia</taxon>
    </lineage>
</organism>